<dbReference type="OMA" id="IRTHPRD"/>
<evidence type="ECO:0000313" key="2">
    <source>
        <dbReference type="EnsemblPlants" id="PGSC0003DMT400014370"/>
    </source>
</evidence>
<dbReference type="STRING" id="4113.M1A439"/>
<dbReference type="EnsemblPlants" id="PGSC0003DMT400014370">
    <property type="protein sequence ID" value="PGSC0003DMT400014370"/>
    <property type="gene ID" value="PGSC0003DMG400005637"/>
</dbReference>
<reference evidence="3" key="1">
    <citation type="journal article" date="2011" name="Nature">
        <title>Genome sequence and analysis of the tuber crop potato.</title>
        <authorList>
            <consortium name="The Potato Genome Sequencing Consortium"/>
        </authorList>
    </citation>
    <scope>NUCLEOTIDE SEQUENCE [LARGE SCALE GENOMIC DNA]</scope>
    <source>
        <strain evidence="3">cv. DM1-3 516 R44</strain>
    </source>
</reference>
<name>M1A439_SOLTU</name>
<evidence type="ECO:0000313" key="3">
    <source>
        <dbReference type="Proteomes" id="UP000011115"/>
    </source>
</evidence>
<keyword evidence="3" id="KW-1185">Reference proteome</keyword>
<organism evidence="2 3">
    <name type="scientific">Solanum tuberosum</name>
    <name type="common">Potato</name>
    <dbReference type="NCBI Taxonomy" id="4113"/>
    <lineage>
        <taxon>Eukaryota</taxon>
        <taxon>Viridiplantae</taxon>
        <taxon>Streptophyta</taxon>
        <taxon>Embryophyta</taxon>
        <taxon>Tracheophyta</taxon>
        <taxon>Spermatophyta</taxon>
        <taxon>Magnoliopsida</taxon>
        <taxon>eudicotyledons</taxon>
        <taxon>Gunneridae</taxon>
        <taxon>Pentapetalae</taxon>
        <taxon>asterids</taxon>
        <taxon>lamiids</taxon>
        <taxon>Solanales</taxon>
        <taxon>Solanaceae</taxon>
        <taxon>Solanoideae</taxon>
        <taxon>Solaneae</taxon>
        <taxon>Solanum</taxon>
    </lineage>
</organism>
<dbReference type="Pfam" id="PF05678">
    <property type="entry name" value="VQ"/>
    <property type="match status" value="1"/>
</dbReference>
<dbReference type="HOGENOM" id="CLU_1734657_0_0_1"/>
<sequence length="162" mass="18310">MKPPTSPLKMNKDSCCIKKSPSSSFLNQQQRHHPVIIYTHSPKIIHTNPCDFRALVQKLTGLSSHNSDPNTNYHDNNNSCDARINSSPATIFDPPNTNQDTNNNDIGINSSSPCCIPQERAIFDLPHTIDENENENEDTDLDFLYSASYEPLCNYTDSFFFK</sequence>
<dbReference type="PANTHER" id="PTHR33143:SF76">
    <property type="entry name" value="VQ MOTIF-CONTAINING PROTEIN 8, CHLOROPLASTIC"/>
    <property type="match status" value="1"/>
</dbReference>
<dbReference type="PANTHER" id="PTHR33143">
    <property type="entry name" value="F16F4.1 PROTEIN-RELATED"/>
    <property type="match status" value="1"/>
</dbReference>
<evidence type="ECO:0000259" key="1">
    <source>
        <dbReference type="Pfam" id="PF05678"/>
    </source>
</evidence>
<protein>
    <recommendedName>
        <fullName evidence="1">VQ domain-containing protein</fullName>
    </recommendedName>
</protein>
<feature type="domain" description="VQ" evidence="1">
    <location>
        <begin position="39"/>
        <end position="65"/>
    </location>
</feature>
<dbReference type="AlphaFoldDB" id="M1A439"/>
<accession>M1A439</accession>
<dbReference type="InterPro" id="IPR039607">
    <property type="entry name" value="VQ_8/17/18/20/21/25"/>
</dbReference>
<proteinExistence type="predicted"/>
<dbReference type="PaxDb" id="4113-PGSC0003DMT400014370"/>
<dbReference type="InParanoid" id="M1A439"/>
<dbReference type="Proteomes" id="UP000011115">
    <property type="component" value="Unassembled WGS sequence"/>
</dbReference>
<dbReference type="InterPro" id="IPR008889">
    <property type="entry name" value="VQ"/>
</dbReference>
<reference evidence="2" key="2">
    <citation type="submission" date="2015-06" db="UniProtKB">
        <authorList>
            <consortium name="EnsemblPlants"/>
        </authorList>
    </citation>
    <scope>IDENTIFICATION</scope>
    <source>
        <strain evidence="2">DM1-3 516 R44</strain>
    </source>
</reference>
<dbReference type="Gramene" id="PGSC0003DMT400014370">
    <property type="protein sequence ID" value="PGSC0003DMT400014370"/>
    <property type="gene ID" value="PGSC0003DMG400005637"/>
</dbReference>
<dbReference type="GO" id="GO:0005634">
    <property type="term" value="C:nucleus"/>
    <property type="evidence" value="ECO:0000318"/>
    <property type="project" value="GO_Central"/>
</dbReference>